<sequence>MNFLDDSILYFINDKLTNPRRERVMRIITRLGDFCFIWIAYGIVAFIRGERELSFALVGVMLFINAINNGFIKAIFRRNRPFEDHPDIHISIPNPYGSSFPSGHSANGFGCAVIIMHYYPQFGFFSLIFASLIAFSRMFLRVHYFTDVVFGAIVGTLIGIAYITVMIL</sequence>
<dbReference type="SMART" id="SM00014">
    <property type="entry name" value="acidPPc"/>
    <property type="match status" value="1"/>
</dbReference>
<dbReference type="CDD" id="cd01610">
    <property type="entry name" value="PAP2_like"/>
    <property type="match status" value="1"/>
</dbReference>
<dbReference type="OrthoDB" id="9789113at2"/>
<dbReference type="PANTHER" id="PTHR14969:SF62">
    <property type="entry name" value="DECAPRENYLPHOSPHORYL-5-PHOSPHORIBOSE PHOSPHATASE RV3807C-RELATED"/>
    <property type="match status" value="1"/>
</dbReference>
<dbReference type="GO" id="GO:0016787">
    <property type="term" value="F:hydrolase activity"/>
    <property type="evidence" value="ECO:0007669"/>
    <property type="project" value="UniProtKB-KW"/>
</dbReference>
<feature type="transmembrane region" description="Helical" evidence="7">
    <location>
        <begin position="53"/>
        <end position="72"/>
    </location>
</feature>
<dbReference type="InterPro" id="IPR000326">
    <property type="entry name" value="PAP2/HPO"/>
</dbReference>
<evidence type="ECO:0000256" key="2">
    <source>
        <dbReference type="ARBA" id="ARBA00022475"/>
    </source>
</evidence>
<gene>
    <name evidence="9" type="ORF">EDD63_12828</name>
</gene>
<keyword evidence="4" id="KW-0378">Hydrolase</keyword>
<evidence type="ECO:0000313" key="9">
    <source>
        <dbReference type="EMBL" id="TDW16124.1"/>
    </source>
</evidence>
<name>A0A4V3G6P2_9FIRM</name>
<keyword evidence="3 7" id="KW-0812">Transmembrane</keyword>
<dbReference type="AlphaFoldDB" id="A0A4V3G6P2"/>
<proteinExistence type="predicted"/>
<evidence type="ECO:0000256" key="7">
    <source>
        <dbReference type="SAM" id="Phobius"/>
    </source>
</evidence>
<dbReference type="PANTHER" id="PTHR14969">
    <property type="entry name" value="SPHINGOSINE-1-PHOSPHATE PHOSPHOHYDROLASE"/>
    <property type="match status" value="1"/>
</dbReference>
<keyword evidence="2" id="KW-1003">Cell membrane</keyword>
<evidence type="ECO:0000259" key="8">
    <source>
        <dbReference type="SMART" id="SM00014"/>
    </source>
</evidence>
<feature type="transmembrane region" description="Helical" evidence="7">
    <location>
        <begin position="148"/>
        <end position="167"/>
    </location>
</feature>
<evidence type="ECO:0000313" key="10">
    <source>
        <dbReference type="Proteomes" id="UP000294743"/>
    </source>
</evidence>
<evidence type="ECO:0000256" key="5">
    <source>
        <dbReference type="ARBA" id="ARBA00022989"/>
    </source>
</evidence>
<dbReference type="SUPFAM" id="SSF48317">
    <property type="entry name" value="Acid phosphatase/Vanadium-dependent haloperoxidase"/>
    <property type="match status" value="1"/>
</dbReference>
<comment type="subcellular location">
    <subcellularLocation>
        <location evidence="1">Cell membrane</location>
        <topology evidence="1">Multi-pass membrane protein</topology>
    </subcellularLocation>
</comment>
<accession>A0A4V3G6P2</accession>
<dbReference type="EMBL" id="SODD01000028">
    <property type="protein sequence ID" value="TDW16124.1"/>
    <property type="molecule type" value="Genomic_DNA"/>
</dbReference>
<evidence type="ECO:0000256" key="4">
    <source>
        <dbReference type="ARBA" id="ARBA00022801"/>
    </source>
</evidence>
<dbReference type="GO" id="GO:0005886">
    <property type="term" value="C:plasma membrane"/>
    <property type="evidence" value="ECO:0007669"/>
    <property type="project" value="UniProtKB-SubCell"/>
</dbReference>
<evidence type="ECO:0000256" key="6">
    <source>
        <dbReference type="ARBA" id="ARBA00023136"/>
    </source>
</evidence>
<dbReference type="RefSeq" id="WP_134170192.1">
    <property type="nucleotide sequence ID" value="NZ_SODD01000028.1"/>
</dbReference>
<evidence type="ECO:0000256" key="1">
    <source>
        <dbReference type="ARBA" id="ARBA00004651"/>
    </source>
</evidence>
<dbReference type="Proteomes" id="UP000294743">
    <property type="component" value="Unassembled WGS sequence"/>
</dbReference>
<protein>
    <submittedName>
        <fullName evidence="9">Undecaprenyl-diphosphatase</fullName>
    </submittedName>
</protein>
<dbReference type="Pfam" id="PF01569">
    <property type="entry name" value="PAP2"/>
    <property type="match status" value="1"/>
</dbReference>
<dbReference type="Gene3D" id="1.20.144.10">
    <property type="entry name" value="Phosphatidic acid phosphatase type 2/haloperoxidase"/>
    <property type="match status" value="1"/>
</dbReference>
<evidence type="ECO:0000256" key="3">
    <source>
        <dbReference type="ARBA" id="ARBA00022692"/>
    </source>
</evidence>
<feature type="transmembrane region" description="Helical" evidence="7">
    <location>
        <begin position="27"/>
        <end position="47"/>
    </location>
</feature>
<keyword evidence="6 7" id="KW-0472">Membrane</keyword>
<dbReference type="InterPro" id="IPR036938">
    <property type="entry name" value="PAP2/HPO_sf"/>
</dbReference>
<keyword evidence="5 7" id="KW-1133">Transmembrane helix</keyword>
<reference evidence="9 10" key="1">
    <citation type="submission" date="2019-03" db="EMBL/GenBank/DDBJ databases">
        <title>Genomic Encyclopedia of Type Strains, Phase IV (KMG-IV): sequencing the most valuable type-strain genomes for metagenomic binning, comparative biology and taxonomic classification.</title>
        <authorList>
            <person name="Goeker M."/>
        </authorList>
    </citation>
    <scope>NUCLEOTIDE SEQUENCE [LARGE SCALE GENOMIC DNA]</scope>
    <source>
        <strain evidence="9 10">DSM 28867</strain>
    </source>
</reference>
<comment type="caution">
    <text evidence="9">The sequence shown here is derived from an EMBL/GenBank/DDBJ whole genome shotgun (WGS) entry which is preliminary data.</text>
</comment>
<organism evidence="9 10">
    <name type="scientific">Breznakia blatticola</name>
    <dbReference type="NCBI Taxonomy" id="1754012"/>
    <lineage>
        <taxon>Bacteria</taxon>
        <taxon>Bacillati</taxon>
        <taxon>Bacillota</taxon>
        <taxon>Erysipelotrichia</taxon>
        <taxon>Erysipelotrichales</taxon>
        <taxon>Erysipelotrichaceae</taxon>
        <taxon>Breznakia</taxon>
    </lineage>
</organism>
<feature type="transmembrane region" description="Helical" evidence="7">
    <location>
        <begin position="122"/>
        <end position="142"/>
    </location>
</feature>
<keyword evidence="10" id="KW-1185">Reference proteome</keyword>
<feature type="domain" description="Phosphatidic acid phosphatase type 2/haloperoxidase" evidence="8">
    <location>
        <begin position="53"/>
        <end position="163"/>
    </location>
</feature>